<keyword evidence="1" id="KW-0812">Transmembrane</keyword>
<evidence type="ECO:0000313" key="2">
    <source>
        <dbReference type="EMBL" id="KAK3250917.1"/>
    </source>
</evidence>
<feature type="transmembrane region" description="Helical" evidence="1">
    <location>
        <begin position="173"/>
        <end position="192"/>
    </location>
</feature>
<dbReference type="Proteomes" id="UP001190700">
    <property type="component" value="Unassembled WGS sequence"/>
</dbReference>
<proteinExistence type="predicted"/>
<dbReference type="EMBL" id="LGRX02026419">
    <property type="protein sequence ID" value="KAK3250917.1"/>
    <property type="molecule type" value="Genomic_DNA"/>
</dbReference>
<gene>
    <name evidence="2" type="ORF">CYMTET_39730</name>
</gene>
<feature type="transmembrane region" description="Helical" evidence="1">
    <location>
        <begin position="432"/>
        <end position="452"/>
    </location>
</feature>
<reference evidence="2 3" key="1">
    <citation type="journal article" date="2015" name="Genome Biol. Evol.">
        <title>Comparative Genomics of a Bacterivorous Green Alga Reveals Evolutionary Causalities and Consequences of Phago-Mixotrophic Mode of Nutrition.</title>
        <authorList>
            <person name="Burns J.A."/>
            <person name="Paasch A."/>
            <person name="Narechania A."/>
            <person name="Kim E."/>
        </authorList>
    </citation>
    <scope>NUCLEOTIDE SEQUENCE [LARGE SCALE GENOMIC DNA]</scope>
    <source>
        <strain evidence="2 3">PLY_AMNH</strain>
    </source>
</reference>
<evidence type="ECO:0000313" key="3">
    <source>
        <dbReference type="Proteomes" id="UP001190700"/>
    </source>
</evidence>
<protein>
    <submittedName>
        <fullName evidence="2">Uncharacterized protein</fullName>
    </submittedName>
</protein>
<evidence type="ECO:0000256" key="1">
    <source>
        <dbReference type="SAM" id="Phobius"/>
    </source>
</evidence>
<keyword evidence="3" id="KW-1185">Reference proteome</keyword>
<feature type="transmembrane region" description="Helical" evidence="1">
    <location>
        <begin position="273"/>
        <end position="297"/>
    </location>
</feature>
<accession>A0AAE0CBR3</accession>
<sequence>MWEDDATPDLDTTALDKSIPWALTDAVASEDLCRQLWATLVGEASYLHQRWMWVTNPDEPPKKQQFLDSAVQSFYDRQIVKYSGLRTALPSLRREAADYTSHWEDSKTQAIKHLRNKMRSEKKAAESHMSEREVHQKRSEEIRDYIFKLMKSHPWVRIRYMACTEVVTRAQHILLIANAMLLMLLITLMFYYSKGSTCCVEFKTFIGCEYATVDSECYEYTSCAALYDLRDKGELDAYRMVYNPVYHTKLREDIDPNEYECTAFPQDTMMGQLWALIITLGIQIPVSLFFRALFYVGGSPTLAQHWKPSKAGRSGEEAHGNARLAGLVYLLTAVLLTPWRLGQVLAHLIFIHAYLLNGIGATLKRIFAAARRTWASLSHSVWFLWQTSVLGRPKSLVFQELEMQLKLREDEDRERGMMASVFMEARHESDSLCVQAAFVILALLWAVIVWVLLTYSMLIRDMLGPDVENKVIANWIIALIVDNLLIHVAKSLLISALVQWTHKLKEAGGSSPKMVMLWYEGFIRKYLRTTFEDTDISTADPLLSEAVMFGMPLL</sequence>
<keyword evidence="1" id="KW-0472">Membrane</keyword>
<feature type="transmembrane region" description="Helical" evidence="1">
    <location>
        <begin position="345"/>
        <end position="363"/>
    </location>
</feature>
<name>A0AAE0CBR3_9CHLO</name>
<keyword evidence="1" id="KW-1133">Transmembrane helix</keyword>
<dbReference type="AlphaFoldDB" id="A0AAE0CBR3"/>
<organism evidence="2 3">
    <name type="scientific">Cymbomonas tetramitiformis</name>
    <dbReference type="NCBI Taxonomy" id="36881"/>
    <lineage>
        <taxon>Eukaryota</taxon>
        <taxon>Viridiplantae</taxon>
        <taxon>Chlorophyta</taxon>
        <taxon>Pyramimonadophyceae</taxon>
        <taxon>Pyramimonadales</taxon>
        <taxon>Pyramimonadaceae</taxon>
        <taxon>Cymbomonas</taxon>
    </lineage>
</organism>
<feature type="transmembrane region" description="Helical" evidence="1">
    <location>
        <begin position="472"/>
        <end position="498"/>
    </location>
</feature>
<comment type="caution">
    <text evidence="2">The sequence shown here is derived from an EMBL/GenBank/DDBJ whole genome shotgun (WGS) entry which is preliminary data.</text>
</comment>